<dbReference type="AlphaFoldDB" id="A0A6F8XIZ6"/>
<dbReference type="PANTHER" id="PTHR35526:SF3">
    <property type="entry name" value="ANTI-SIGMA-F FACTOR RSBW"/>
    <property type="match status" value="1"/>
</dbReference>
<protein>
    <recommendedName>
        <fullName evidence="2">Histidine kinase/HSP90-like ATPase domain-containing protein</fullName>
    </recommendedName>
</protein>
<keyword evidence="4" id="KW-1185">Reference proteome</keyword>
<organism evidence="3 4">
    <name type="scientific">Phytohabitans flavus</name>
    <dbReference type="NCBI Taxonomy" id="1076124"/>
    <lineage>
        <taxon>Bacteria</taxon>
        <taxon>Bacillati</taxon>
        <taxon>Actinomycetota</taxon>
        <taxon>Actinomycetes</taxon>
        <taxon>Micromonosporales</taxon>
        <taxon>Micromonosporaceae</taxon>
    </lineage>
</organism>
<keyword evidence="1" id="KW-0418">Kinase</keyword>
<evidence type="ECO:0000256" key="1">
    <source>
        <dbReference type="ARBA" id="ARBA00022527"/>
    </source>
</evidence>
<name>A0A6F8XIZ6_9ACTN</name>
<dbReference type="CDD" id="cd16936">
    <property type="entry name" value="HATPase_RsbW-like"/>
    <property type="match status" value="1"/>
</dbReference>
<evidence type="ECO:0000313" key="3">
    <source>
        <dbReference type="EMBL" id="BCB73785.1"/>
    </source>
</evidence>
<dbReference type="InterPro" id="IPR003594">
    <property type="entry name" value="HATPase_dom"/>
</dbReference>
<dbReference type="InterPro" id="IPR050267">
    <property type="entry name" value="Anti-sigma-factor_SerPK"/>
</dbReference>
<reference evidence="3 4" key="1">
    <citation type="submission" date="2020-03" db="EMBL/GenBank/DDBJ databases">
        <title>Whole genome shotgun sequence of Phytohabitans flavus NBRC 107702.</title>
        <authorList>
            <person name="Komaki H."/>
            <person name="Tamura T."/>
        </authorList>
    </citation>
    <scope>NUCLEOTIDE SEQUENCE [LARGE SCALE GENOMIC DNA]</scope>
    <source>
        <strain evidence="3 4">NBRC 107702</strain>
    </source>
</reference>
<sequence>MSSADPPARDRVGPAPTLAPGAVAVDHRFDADGLYAMRAALAAHADHLGAAPEQVERLLIVGGELATNAIRHGGGSGRLRLWREGGLLRCQISDHGPGMVDLAAGTRRPAPTALGGRGLWIARRLCEDLVIETGPKGTTVTAAITLDAPS</sequence>
<proteinExistence type="predicted"/>
<keyword evidence="1" id="KW-0808">Transferase</keyword>
<feature type="domain" description="Histidine kinase/HSP90-like ATPase" evidence="2">
    <location>
        <begin position="32"/>
        <end position="142"/>
    </location>
</feature>
<dbReference type="Pfam" id="PF13581">
    <property type="entry name" value="HATPase_c_2"/>
    <property type="match status" value="1"/>
</dbReference>
<evidence type="ECO:0000313" key="4">
    <source>
        <dbReference type="Proteomes" id="UP000502508"/>
    </source>
</evidence>
<evidence type="ECO:0000259" key="2">
    <source>
        <dbReference type="Pfam" id="PF13581"/>
    </source>
</evidence>
<dbReference type="RefSeq" id="WP_173032936.1">
    <property type="nucleotide sequence ID" value="NZ_AP022870.1"/>
</dbReference>
<dbReference type="Proteomes" id="UP000502508">
    <property type="component" value="Chromosome"/>
</dbReference>
<dbReference type="KEGG" id="pfla:Pflav_001950"/>
<dbReference type="SUPFAM" id="SSF55874">
    <property type="entry name" value="ATPase domain of HSP90 chaperone/DNA topoisomerase II/histidine kinase"/>
    <property type="match status" value="1"/>
</dbReference>
<dbReference type="EMBL" id="AP022870">
    <property type="protein sequence ID" value="BCB73785.1"/>
    <property type="molecule type" value="Genomic_DNA"/>
</dbReference>
<dbReference type="Gene3D" id="3.30.565.10">
    <property type="entry name" value="Histidine kinase-like ATPase, C-terminal domain"/>
    <property type="match status" value="1"/>
</dbReference>
<dbReference type="InterPro" id="IPR036890">
    <property type="entry name" value="HATPase_C_sf"/>
</dbReference>
<dbReference type="GO" id="GO:0004674">
    <property type="term" value="F:protein serine/threonine kinase activity"/>
    <property type="evidence" value="ECO:0007669"/>
    <property type="project" value="UniProtKB-KW"/>
</dbReference>
<reference evidence="3 4" key="2">
    <citation type="submission" date="2020-03" db="EMBL/GenBank/DDBJ databases">
        <authorList>
            <person name="Ichikawa N."/>
            <person name="Kimura A."/>
            <person name="Kitahashi Y."/>
            <person name="Uohara A."/>
        </authorList>
    </citation>
    <scope>NUCLEOTIDE SEQUENCE [LARGE SCALE GENOMIC DNA]</scope>
    <source>
        <strain evidence="3 4">NBRC 107702</strain>
    </source>
</reference>
<keyword evidence="1" id="KW-0723">Serine/threonine-protein kinase</keyword>
<gene>
    <name evidence="3" type="ORF">Pflav_001950</name>
</gene>
<dbReference type="PANTHER" id="PTHR35526">
    <property type="entry name" value="ANTI-SIGMA-F FACTOR RSBW-RELATED"/>
    <property type="match status" value="1"/>
</dbReference>
<accession>A0A6F8XIZ6</accession>